<accession>A0A917BAE5</accession>
<reference evidence="11 12" key="1">
    <citation type="journal article" date="2014" name="Int. J. Syst. Evol. Microbiol.">
        <title>Complete genome sequence of Corynebacterium casei LMG S-19264T (=DSM 44701T), isolated from a smear-ripened cheese.</title>
        <authorList>
            <consortium name="US DOE Joint Genome Institute (JGI-PGF)"/>
            <person name="Walter F."/>
            <person name="Albersmeier A."/>
            <person name="Kalinowski J."/>
            <person name="Ruckert C."/>
        </authorList>
    </citation>
    <scope>NUCLEOTIDE SEQUENCE [LARGE SCALE GENOMIC DNA]</scope>
    <source>
        <strain evidence="11 12">CGMCC 1.12976</strain>
    </source>
</reference>
<evidence type="ECO:0000313" key="12">
    <source>
        <dbReference type="Proteomes" id="UP000598775"/>
    </source>
</evidence>
<dbReference type="InterPro" id="IPR013328">
    <property type="entry name" value="6PGD_dom2"/>
</dbReference>
<protein>
    <submittedName>
        <fullName evidence="11">3-hydroxybutyryl-CoA dehydrogenase</fullName>
    </submittedName>
</protein>
<evidence type="ECO:0000259" key="10">
    <source>
        <dbReference type="Pfam" id="PF02737"/>
    </source>
</evidence>
<dbReference type="PIRSF" id="PIRSF000105">
    <property type="entry name" value="HCDH"/>
    <property type="match status" value="1"/>
</dbReference>
<keyword evidence="4" id="KW-0560">Oxidoreductase</keyword>
<comment type="pathway">
    <text evidence="1">Lipid metabolism; fatty acid beta-oxidation.</text>
</comment>
<evidence type="ECO:0000256" key="6">
    <source>
        <dbReference type="ARBA" id="ARBA00023098"/>
    </source>
</evidence>
<dbReference type="GO" id="GO:0070403">
    <property type="term" value="F:NAD+ binding"/>
    <property type="evidence" value="ECO:0007669"/>
    <property type="project" value="InterPro"/>
</dbReference>
<keyword evidence="3" id="KW-0276">Fatty acid metabolism</keyword>
<evidence type="ECO:0000256" key="5">
    <source>
        <dbReference type="ARBA" id="ARBA00023027"/>
    </source>
</evidence>
<feature type="domain" description="3-hydroxyacyl-CoA dehydrogenase NAD binding" evidence="10">
    <location>
        <begin position="6"/>
        <end position="186"/>
    </location>
</feature>
<evidence type="ECO:0000256" key="3">
    <source>
        <dbReference type="ARBA" id="ARBA00022832"/>
    </source>
</evidence>
<keyword evidence="12" id="KW-1185">Reference proteome</keyword>
<keyword evidence="5" id="KW-0520">NAD</keyword>
<dbReference type="InterPro" id="IPR052242">
    <property type="entry name" value="Mito_3-hydroxyacyl-CoA_DH"/>
</dbReference>
<dbReference type="GO" id="GO:0006635">
    <property type="term" value="P:fatty acid beta-oxidation"/>
    <property type="evidence" value="ECO:0007669"/>
    <property type="project" value="TreeGrafter"/>
</dbReference>
<gene>
    <name evidence="11" type="ORF">GCM10011399_25400</name>
</gene>
<evidence type="ECO:0000256" key="4">
    <source>
        <dbReference type="ARBA" id="ARBA00023002"/>
    </source>
</evidence>
<dbReference type="SUPFAM" id="SSF51735">
    <property type="entry name" value="NAD(P)-binding Rossmann-fold domains"/>
    <property type="match status" value="1"/>
</dbReference>
<evidence type="ECO:0000256" key="8">
    <source>
        <dbReference type="PIRSR" id="PIRSR000105-1"/>
    </source>
</evidence>
<proteinExistence type="predicted"/>
<dbReference type="InterPro" id="IPR008927">
    <property type="entry name" value="6-PGluconate_DH-like_C_sf"/>
</dbReference>
<dbReference type="Pfam" id="PF00725">
    <property type="entry name" value="3HCDH"/>
    <property type="match status" value="1"/>
</dbReference>
<dbReference type="Pfam" id="PF02737">
    <property type="entry name" value="3HCDH_N"/>
    <property type="match status" value="1"/>
</dbReference>
<dbReference type="PANTHER" id="PTHR43561:SF3">
    <property type="entry name" value="HYDROXYACYL-COENZYME A DEHYDROGENASE, MITOCHONDRIAL"/>
    <property type="match status" value="1"/>
</dbReference>
<feature type="domain" description="3-hydroxyacyl-CoA dehydrogenase C-terminal" evidence="9">
    <location>
        <begin position="191"/>
        <end position="285"/>
    </location>
</feature>
<dbReference type="InterPro" id="IPR022694">
    <property type="entry name" value="3-OHacyl-CoA_DH"/>
</dbReference>
<evidence type="ECO:0000259" key="9">
    <source>
        <dbReference type="Pfam" id="PF00725"/>
    </source>
</evidence>
<comment type="caution">
    <text evidence="11">The sequence shown here is derived from an EMBL/GenBank/DDBJ whole genome shotgun (WGS) entry which is preliminary data.</text>
</comment>
<organism evidence="11 12">
    <name type="scientific">Subtercola lobariae</name>
    <dbReference type="NCBI Taxonomy" id="1588641"/>
    <lineage>
        <taxon>Bacteria</taxon>
        <taxon>Bacillati</taxon>
        <taxon>Actinomycetota</taxon>
        <taxon>Actinomycetes</taxon>
        <taxon>Micrococcales</taxon>
        <taxon>Microbacteriaceae</taxon>
        <taxon>Subtercola</taxon>
    </lineage>
</organism>
<dbReference type="EMBL" id="BMGP01000004">
    <property type="protein sequence ID" value="GGF31108.1"/>
    <property type="molecule type" value="Genomic_DNA"/>
</dbReference>
<dbReference type="RefSeq" id="WP_188678841.1">
    <property type="nucleotide sequence ID" value="NZ_BMGP01000004.1"/>
</dbReference>
<dbReference type="SUPFAM" id="SSF48179">
    <property type="entry name" value="6-phosphogluconate dehydrogenase C-terminal domain-like"/>
    <property type="match status" value="1"/>
</dbReference>
<sequence length="285" mass="30224">MSAITKVTVLGTGVLGSQIAFQAAFHGFEVTSYDVTDDALEKAKAQFAKLAAIYQADPVVGASAQQAEGALQSIHLSADLGDAVADADLVIEAVPELLELKRELYTKLATLAPAKTIFATNSSTLLPSDLKEFTGRPDRFLALHYANHVWRSNTAEIMGTTDTDPAVYAAVVEFATGSGLVPIEIKKEKAGYVLNSLLVPLMNAAAGLLVDGIADPEMVDKTWRIGTGAPLGPFQIYDIVGLTTAYNIASSSPDKKSQQFAALLKENYIDKGKLGTSTGEGFYAY</sequence>
<evidence type="ECO:0000256" key="2">
    <source>
        <dbReference type="ARBA" id="ARBA00005086"/>
    </source>
</evidence>
<feature type="site" description="Important for catalytic activity" evidence="8">
    <location>
        <position position="144"/>
    </location>
</feature>
<evidence type="ECO:0000256" key="7">
    <source>
        <dbReference type="ARBA" id="ARBA00049556"/>
    </source>
</evidence>
<dbReference type="GO" id="GO:0003857">
    <property type="term" value="F:(3S)-3-hydroxyacyl-CoA dehydrogenase (NAD+) activity"/>
    <property type="evidence" value="ECO:0007669"/>
    <property type="project" value="UniProtKB-EC"/>
</dbReference>
<dbReference type="InterPro" id="IPR036291">
    <property type="entry name" value="NAD(P)-bd_dom_sf"/>
</dbReference>
<dbReference type="Gene3D" id="3.40.50.720">
    <property type="entry name" value="NAD(P)-binding Rossmann-like Domain"/>
    <property type="match status" value="1"/>
</dbReference>
<dbReference type="PANTHER" id="PTHR43561">
    <property type="match status" value="1"/>
</dbReference>
<dbReference type="NCBIfam" id="NF006143">
    <property type="entry name" value="PRK08293.1"/>
    <property type="match status" value="1"/>
</dbReference>
<dbReference type="AlphaFoldDB" id="A0A917BAE5"/>
<evidence type="ECO:0000256" key="1">
    <source>
        <dbReference type="ARBA" id="ARBA00005005"/>
    </source>
</evidence>
<keyword evidence="6" id="KW-0443">Lipid metabolism</keyword>
<dbReference type="Proteomes" id="UP000598775">
    <property type="component" value="Unassembled WGS sequence"/>
</dbReference>
<comment type="catalytic activity">
    <reaction evidence="7">
        <text>a (3S)-3-hydroxyacyl-CoA + NAD(+) = a 3-oxoacyl-CoA + NADH + H(+)</text>
        <dbReference type="Rhea" id="RHEA:22432"/>
        <dbReference type="ChEBI" id="CHEBI:15378"/>
        <dbReference type="ChEBI" id="CHEBI:57318"/>
        <dbReference type="ChEBI" id="CHEBI:57540"/>
        <dbReference type="ChEBI" id="CHEBI:57945"/>
        <dbReference type="ChEBI" id="CHEBI:90726"/>
        <dbReference type="EC" id="1.1.1.35"/>
    </reaction>
</comment>
<evidence type="ECO:0000313" key="11">
    <source>
        <dbReference type="EMBL" id="GGF31108.1"/>
    </source>
</evidence>
<comment type="pathway">
    <text evidence="2">Lipid metabolism; butanoate metabolism.</text>
</comment>
<dbReference type="Gene3D" id="1.10.1040.10">
    <property type="entry name" value="N-(1-d-carboxylethyl)-l-norvaline Dehydrogenase, domain 2"/>
    <property type="match status" value="1"/>
</dbReference>
<dbReference type="InterPro" id="IPR006108">
    <property type="entry name" value="3HC_DH_C"/>
</dbReference>
<dbReference type="InterPro" id="IPR006176">
    <property type="entry name" value="3-OHacyl-CoA_DH_NAD-bd"/>
</dbReference>
<name>A0A917BAE5_9MICO</name>